<evidence type="ECO:0000256" key="1">
    <source>
        <dbReference type="SAM" id="MobiDB-lite"/>
    </source>
</evidence>
<dbReference type="AlphaFoldDB" id="A0AAV1LT32"/>
<dbReference type="Proteomes" id="UP001314205">
    <property type="component" value="Unassembled WGS sequence"/>
</dbReference>
<name>A0AAV1LT32_9NEOP</name>
<feature type="region of interest" description="Disordered" evidence="1">
    <location>
        <begin position="16"/>
        <end position="57"/>
    </location>
</feature>
<dbReference type="EMBL" id="CAVLGL010000104">
    <property type="protein sequence ID" value="CAK1598386.1"/>
    <property type="molecule type" value="Genomic_DNA"/>
</dbReference>
<gene>
    <name evidence="3" type="ORF">PARMNEM_LOCUS17381</name>
</gene>
<feature type="compositionally biased region" description="Acidic residues" evidence="1">
    <location>
        <begin position="16"/>
        <end position="28"/>
    </location>
</feature>
<comment type="caution">
    <text evidence="3">The sequence shown here is derived from an EMBL/GenBank/DDBJ whole genome shotgun (WGS) entry which is preliminary data.</text>
</comment>
<protein>
    <recommendedName>
        <fullName evidence="2">PiggyBac transposable element-derived protein domain-containing protein</fullName>
    </recommendedName>
</protein>
<reference evidence="3 4" key="1">
    <citation type="submission" date="2023-11" db="EMBL/GenBank/DDBJ databases">
        <authorList>
            <person name="Hedman E."/>
            <person name="Englund M."/>
            <person name="Stromberg M."/>
            <person name="Nyberg Akerstrom W."/>
            <person name="Nylinder S."/>
            <person name="Jareborg N."/>
            <person name="Kallberg Y."/>
            <person name="Kronander E."/>
        </authorList>
    </citation>
    <scope>NUCLEOTIDE SEQUENCE [LARGE SCALE GENOMIC DNA]</scope>
</reference>
<organism evidence="3 4">
    <name type="scientific">Parnassius mnemosyne</name>
    <name type="common">clouded apollo</name>
    <dbReference type="NCBI Taxonomy" id="213953"/>
    <lineage>
        <taxon>Eukaryota</taxon>
        <taxon>Metazoa</taxon>
        <taxon>Ecdysozoa</taxon>
        <taxon>Arthropoda</taxon>
        <taxon>Hexapoda</taxon>
        <taxon>Insecta</taxon>
        <taxon>Pterygota</taxon>
        <taxon>Neoptera</taxon>
        <taxon>Endopterygota</taxon>
        <taxon>Lepidoptera</taxon>
        <taxon>Glossata</taxon>
        <taxon>Ditrysia</taxon>
        <taxon>Papilionoidea</taxon>
        <taxon>Papilionidae</taxon>
        <taxon>Parnassiinae</taxon>
        <taxon>Parnassini</taxon>
        <taxon>Parnassius</taxon>
        <taxon>Driopa</taxon>
    </lineage>
</organism>
<dbReference type="InterPro" id="IPR029526">
    <property type="entry name" value="PGBD"/>
</dbReference>
<keyword evidence="4" id="KW-1185">Reference proteome</keyword>
<sequence length="525" mass="60404">MTSRRNRERRLNDDDIAEYLDEDGDSSFDESIGSDDVYIPPQGCHRGSRSEELLASSSEEEYDEEWLEEIDVLQAEDTAVRETVNIDHVSAENREDIIRAAVEVNADIDNESSEIQNDNSERPVNANFTWGPVLENFTSRKTVSIPRVCRTSECFTENSKPIDIFLKFFPKSLLDYIAQCTNLRIEKARNEVADRDSRARKRSYMTTTDRGEIAIVLGCTLIMGYNQLSSFSDYWSTKPSLGNTVVKAVISRDRCKFLLGKLYFANPEKPTDASKTYSYYVEDVLNCLKKTFKKYREDSYIQSIDESMTKFKGRSSLKQYMPMKPVKRGIKMWVRADARSGYAYDMDIYVGKDSNPRQNNLTLGENVVLTLTSTIINPDTTICFDRFFTSVTLMDTLQFPCVGTCNMSRKNMPKILTGKKLKQGEMAFAENGRSTIAVRWQDTKDVLLMSNCHGTDRTEVSRKLKTGFVITVPEIVAFYRRAMLGVDRNDRMVGEHEFERKSKKWWRKVFYRLLKMAIVNSWGNI</sequence>
<feature type="domain" description="PiggyBac transposable element-derived protein" evidence="2">
    <location>
        <begin position="161"/>
        <end position="522"/>
    </location>
</feature>
<evidence type="ECO:0000259" key="2">
    <source>
        <dbReference type="Pfam" id="PF13843"/>
    </source>
</evidence>
<dbReference type="Pfam" id="PF13843">
    <property type="entry name" value="DDE_Tnp_1_7"/>
    <property type="match status" value="1"/>
</dbReference>
<evidence type="ECO:0000313" key="4">
    <source>
        <dbReference type="Proteomes" id="UP001314205"/>
    </source>
</evidence>
<accession>A0AAV1LT32</accession>
<evidence type="ECO:0000313" key="3">
    <source>
        <dbReference type="EMBL" id="CAK1598386.1"/>
    </source>
</evidence>
<dbReference type="PANTHER" id="PTHR46599:SF3">
    <property type="entry name" value="PIGGYBAC TRANSPOSABLE ELEMENT-DERIVED PROTEIN 4"/>
    <property type="match status" value="1"/>
</dbReference>
<proteinExistence type="predicted"/>
<dbReference type="PANTHER" id="PTHR46599">
    <property type="entry name" value="PIGGYBAC TRANSPOSABLE ELEMENT-DERIVED PROTEIN 4"/>
    <property type="match status" value="1"/>
</dbReference>